<feature type="compositionally biased region" description="Basic and acidic residues" evidence="1">
    <location>
        <begin position="32"/>
        <end position="45"/>
    </location>
</feature>
<dbReference type="OrthoDB" id="10030453at2759"/>
<evidence type="ECO:0000313" key="11">
    <source>
        <dbReference type="RefSeq" id="XP_026680092.1"/>
    </source>
</evidence>
<proteinExistence type="predicted"/>
<dbReference type="STRING" id="121845.A0A1S3D2S5"/>
<dbReference type="AlphaFoldDB" id="A0A1S3D2S5"/>
<dbReference type="KEGG" id="dci:103510161"/>
<evidence type="ECO:0000313" key="12">
    <source>
        <dbReference type="RefSeq" id="XP_026680093.1"/>
    </source>
</evidence>
<feature type="region of interest" description="Disordered" evidence="1">
    <location>
        <begin position="1"/>
        <end position="85"/>
    </location>
</feature>
<dbReference type="PANTHER" id="PTHR17149:SF4">
    <property type="entry name" value="RH17958P"/>
    <property type="match status" value="1"/>
</dbReference>
<dbReference type="GO" id="GO:0008285">
    <property type="term" value="P:negative regulation of cell population proliferation"/>
    <property type="evidence" value="ECO:0007669"/>
    <property type="project" value="TreeGrafter"/>
</dbReference>
<reference evidence="3 4" key="1">
    <citation type="submission" date="2025-04" db="UniProtKB">
        <authorList>
            <consortium name="RefSeq"/>
        </authorList>
    </citation>
    <scope>IDENTIFICATION</scope>
</reference>
<dbReference type="RefSeq" id="XP_026680093.1">
    <property type="nucleotide sequence ID" value="XM_026824292.1"/>
</dbReference>
<gene>
    <name evidence="3 4 5 6 7 8 9 10 11 12" type="primary">LOC103510161</name>
</gene>
<evidence type="ECO:0000313" key="8">
    <source>
        <dbReference type="RefSeq" id="XP_026680089.1"/>
    </source>
</evidence>
<dbReference type="PaxDb" id="121845-A0A1S3D2S5"/>
<dbReference type="RefSeq" id="XP_017299961.1">
    <property type="nucleotide sequence ID" value="XM_017444472.2"/>
</dbReference>
<evidence type="ECO:0000313" key="6">
    <source>
        <dbReference type="RefSeq" id="XP_026680087.1"/>
    </source>
</evidence>
<evidence type="ECO:0000313" key="9">
    <source>
        <dbReference type="RefSeq" id="XP_026680090.1"/>
    </source>
</evidence>
<name>A0A1S3D2S5_DIACI</name>
<dbReference type="RefSeq" id="XP_026680090.1">
    <property type="nucleotide sequence ID" value="XM_026824289.1"/>
</dbReference>
<evidence type="ECO:0000313" key="7">
    <source>
        <dbReference type="RefSeq" id="XP_026680088.1"/>
    </source>
</evidence>
<evidence type="ECO:0000313" key="3">
    <source>
        <dbReference type="RefSeq" id="XP_008473025.1"/>
    </source>
</evidence>
<dbReference type="GO" id="GO:0005634">
    <property type="term" value="C:nucleus"/>
    <property type="evidence" value="ECO:0007669"/>
    <property type="project" value="TreeGrafter"/>
</dbReference>
<evidence type="ECO:0000313" key="10">
    <source>
        <dbReference type="RefSeq" id="XP_026680091.1"/>
    </source>
</evidence>
<dbReference type="RefSeq" id="XP_008473028.1">
    <property type="nucleotide sequence ID" value="XM_008474806.3"/>
</dbReference>
<accession>A0A1S3D2S5</accession>
<organism evidence="2 4">
    <name type="scientific">Diaphorina citri</name>
    <name type="common">Asian citrus psyllid</name>
    <dbReference type="NCBI Taxonomy" id="121845"/>
    <lineage>
        <taxon>Eukaryota</taxon>
        <taxon>Metazoa</taxon>
        <taxon>Ecdysozoa</taxon>
        <taxon>Arthropoda</taxon>
        <taxon>Hexapoda</taxon>
        <taxon>Insecta</taxon>
        <taxon>Pterygota</taxon>
        <taxon>Neoptera</taxon>
        <taxon>Paraneoptera</taxon>
        <taxon>Hemiptera</taxon>
        <taxon>Sternorrhyncha</taxon>
        <taxon>Psylloidea</taxon>
        <taxon>Psyllidae</taxon>
        <taxon>Diaphorininae</taxon>
        <taxon>Diaphorina</taxon>
    </lineage>
</organism>
<evidence type="ECO:0000313" key="4">
    <source>
        <dbReference type="RefSeq" id="XP_008473028.1"/>
    </source>
</evidence>
<dbReference type="Pfam" id="PF10195">
    <property type="entry name" value="Phospho_p8"/>
    <property type="match status" value="1"/>
</dbReference>
<dbReference type="Proteomes" id="UP000079169">
    <property type="component" value="Unplaced"/>
</dbReference>
<dbReference type="RefSeq" id="XP_008473025.1">
    <property type="nucleotide sequence ID" value="XM_008474803.3"/>
</dbReference>
<keyword evidence="2" id="KW-1185">Reference proteome</keyword>
<evidence type="ECO:0000256" key="1">
    <source>
        <dbReference type="SAM" id="MobiDB-lite"/>
    </source>
</evidence>
<dbReference type="RefSeq" id="XP_026680092.1">
    <property type="nucleotide sequence ID" value="XM_026824291.1"/>
</dbReference>
<dbReference type="GO" id="GO:0006357">
    <property type="term" value="P:regulation of transcription by RNA polymerase II"/>
    <property type="evidence" value="ECO:0007669"/>
    <property type="project" value="TreeGrafter"/>
</dbReference>
<dbReference type="RefSeq" id="XP_026680089.1">
    <property type="nucleotide sequence ID" value="XM_026824288.1"/>
</dbReference>
<dbReference type="GeneID" id="103510161"/>
<dbReference type="GO" id="GO:0045786">
    <property type="term" value="P:negative regulation of cell cycle"/>
    <property type="evidence" value="ECO:0007669"/>
    <property type="project" value="TreeGrafter"/>
</dbReference>
<dbReference type="OMA" id="MNTEHNK"/>
<dbReference type="RefSeq" id="XP_026680088.1">
    <property type="nucleotide sequence ID" value="XM_026824287.1"/>
</dbReference>
<feature type="compositionally biased region" description="Polar residues" evidence="1">
    <location>
        <begin position="50"/>
        <end position="60"/>
    </location>
</feature>
<feature type="compositionally biased region" description="Basic and acidic residues" evidence="1">
    <location>
        <begin position="61"/>
        <end position="85"/>
    </location>
</feature>
<dbReference type="PANTHER" id="PTHR17149">
    <property type="entry name" value="NUCLEAR PROTEIN 1 AND 2"/>
    <property type="match status" value="1"/>
</dbReference>
<sequence>MSATTYDDEYEEYNYEQDKIANSGHSGKQRSKKEQVDQKKTDPAGHSRKIASNLQNSVKNNQEEASRPKPVTRKEGQPKESKDES</sequence>
<feature type="compositionally biased region" description="Acidic residues" evidence="1">
    <location>
        <begin position="1"/>
        <end position="15"/>
    </location>
</feature>
<dbReference type="RefSeq" id="XP_026680091.1">
    <property type="nucleotide sequence ID" value="XM_026824290.1"/>
</dbReference>
<dbReference type="RefSeq" id="XP_026680087.1">
    <property type="nucleotide sequence ID" value="XM_026824286.1"/>
</dbReference>
<dbReference type="InterPro" id="IPR018792">
    <property type="entry name" value="NUPR1-like"/>
</dbReference>
<evidence type="ECO:0000313" key="2">
    <source>
        <dbReference type="Proteomes" id="UP000079169"/>
    </source>
</evidence>
<evidence type="ECO:0000313" key="5">
    <source>
        <dbReference type="RefSeq" id="XP_017299961.1"/>
    </source>
</evidence>
<protein>
    <submittedName>
        <fullName evidence="3 4">Uncharacterized protein LOC103510161</fullName>
    </submittedName>
</protein>